<gene>
    <name evidence="1" type="ORF">QAD02_021988</name>
</gene>
<reference evidence="1" key="1">
    <citation type="submission" date="2023-04" db="EMBL/GenBank/DDBJ databases">
        <title>A chromosome-level genome assembly of the parasitoid wasp Eretmocerus hayati.</title>
        <authorList>
            <person name="Zhong Y."/>
            <person name="Liu S."/>
            <person name="Liu Y."/>
        </authorList>
    </citation>
    <scope>NUCLEOTIDE SEQUENCE</scope>
    <source>
        <strain evidence="1">ZJU_SS_LIU_2023</strain>
    </source>
</reference>
<proteinExistence type="predicted"/>
<protein>
    <submittedName>
        <fullName evidence="1">Uncharacterized protein</fullName>
    </submittedName>
</protein>
<evidence type="ECO:0000313" key="2">
    <source>
        <dbReference type="Proteomes" id="UP001239111"/>
    </source>
</evidence>
<keyword evidence="2" id="KW-1185">Reference proteome</keyword>
<organism evidence="1 2">
    <name type="scientific">Eretmocerus hayati</name>
    <dbReference type="NCBI Taxonomy" id="131215"/>
    <lineage>
        <taxon>Eukaryota</taxon>
        <taxon>Metazoa</taxon>
        <taxon>Ecdysozoa</taxon>
        <taxon>Arthropoda</taxon>
        <taxon>Hexapoda</taxon>
        <taxon>Insecta</taxon>
        <taxon>Pterygota</taxon>
        <taxon>Neoptera</taxon>
        <taxon>Endopterygota</taxon>
        <taxon>Hymenoptera</taxon>
        <taxon>Apocrita</taxon>
        <taxon>Proctotrupomorpha</taxon>
        <taxon>Chalcidoidea</taxon>
        <taxon>Aphelinidae</taxon>
        <taxon>Aphelininae</taxon>
        <taxon>Eretmocerus</taxon>
    </lineage>
</organism>
<name>A0ACC2PU95_9HYME</name>
<dbReference type="EMBL" id="CM056741">
    <property type="protein sequence ID" value="KAJ8686194.1"/>
    <property type="molecule type" value="Genomic_DNA"/>
</dbReference>
<sequence length="1073" mass="119333">MAEPGPGKDAELLRATGPQASGPGLLHACLYALSVAVFIVAVATDLSVVIELWLNSFESWAYFRITLIMVPSCLIQFLSFKWYQTNDVATKHQCVLHLFQLAIVHRFYLLFDFAVKNANKQVGAQEKDWISRIANDTLTINMFTAMLLFVPQIVFLAYIHAVQQYFSFISCASMLASIFSLTWSMIFYAAFMSRSTMNQFSSSWSSIMIQGFWRGGMLASRISALVLGSICFNTWILVFFGVHALSMTSWIIHQTTNFCIPAVEELVYKCLIGSVYFFDYFKLTDSEAKHQVCIFYSVMVAQNVLIYYVYLTSFMSLFQTNILVTSSILILGGSTIGTVSMSTYFCIFHDSKTKEPDKHTTKDTDNHIESSTPKRISKLLAQNAVVDVESVGNPTSDVTADKKSLLTNIEQNIEIAEKGIINTSFTNNDEASASVQVVLEDEKMTSLHMEKFQSLCTSEKTLEDARVVNVSTEHFDESRNCTADPFQRQKRRGICSEIELGLKPIEGNLDLDPQLCSQKRRGICSLAQLGLELITDEQNYVEKSFSTLGTLKSDSESSSHHIAEKSLNSSILDAVSIRDLVFNSRRDQPIPESVLVRGRLSTPSTGSDSGDSLVAGQLQQPSPLPPQSSGAELEEDTTASYAASIHDYENVCPLGVARPPWCIRSWRGYTDIETYIHDDSVVRDRRRDTLTSTATGTTLSSADLSDTTTYASSPLRRLAPQPGPRRTRQDDYLDTLVYDLVERAESPSTTGLDPIAEEREEQPLSSLVATIDEIRRCAPDGSPAPLALNSMLTSDSQQSQPTTAATTTLRQLRQRRRLLLEPGTPLINAILSDSPILAPKADVVVVVAAPDEDNVYVAMNALGAQRCSTEDHTPCLGTVPIDKEDILSREDVDLTESADMPSRKRVVFSMTNEIIKDLSDSCSEQSDTTAISIDTTNAASFHSESQRTAVNRPRRKFSLLRERFEPKSADHPGQLPASEIFTNSSAMSSMMTQPYSFVMLNNDSNSLNLSACHDQENLMMKPSMMIEEKILHSDSLKDKRNLFFKQFLSPPKFPGWGKKRTFSPNAKITPKTY</sequence>
<dbReference type="Proteomes" id="UP001239111">
    <property type="component" value="Chromosome 1"/>
</dbReference>
<comment type="caution">
    <text evidence="1">The sequence shown here is derived from an EMBL/GenBank/DDBJ whole genome shotgun (WGS) entry which is preliminary data.</text>
</comment>
<accession>A0ACC2PU95</accession>
<evidence type="ECO:0000313" key="1">
    <source>
        <dbReference type="EMBL" id="KAJ8686194.1"/>
    </source>
</evidence>